<dbReference type="Gene3D" id="6.10.140.180">
    <property type="match status" value="1"/>
</dbReference>
<dbReference type="PANTHER" id="PTHR12806:SF0">
    <property type="entry name" value="VACUOLAR-SORTING PROTEIN SNF8"/>
    <property type="match status" value="1"/>
</dbReference>
<organism evidence="2 3">
    <name type="scientific">Naematelia encephala</name>
    <dbReference type="NCBI Taxonomy" id="71784"/>
    <lineage>
        <taxon>Eukaryota</taxon>
        <taxon>Fungi</taxon>
        <taxon>Dikarya</taxon>
        <taxon>Basidiomycota</taxon>
        <taxon>Agaricomycotina</taxon>
        <taxon>Tremellomycetes</taxon>
        <taxon>Tremellales</taxon>
        <taxon>Naemateliaceae</taxon>
        <taxon>Naematelia</taxon>
    </lineage>
</organism>
<dbReference type="AlphaFoldDB" id="A0A1Y2AUL5"/>
<accession>A0A1Y2AUL5</accession>
<dbReference type="GO" id="GO:0043328">
    <property type="term" value="P:protein transport to vacuole involved in ubiquitin-dependent protein catabolic process via the multivesicular body sorting pathway"/>
    <property type="evidence" value="ECO:0007669"/>
    <property type="project" value="TreeGrafter"/>
</dbReference>
<keyword evidence="3" id="KW-1185">Reference proteome</keyword>
<protein>
    <submittedName>
        <fullName evidence="2">Putative negative regulation of transcription by glucose-related protein</fullName>
    </submittedName>
</protein>
<dbReference type="GO" id="GO:0000814">
    <property type="term" value="C:ESCRT II complex"/>
    <property type="evidence" value="ECO:0007669"/>
    <property type="project" value="InterPro"/>
</dbReference>
<dbReference type="STRING" id="71784.A0A1Y2AUL5"/>
<evidence type="ECO:0000313" key="2">
    <source>
        <dbReference type="EMBL" id="ORY26249.1"/>
    </source>
</evidence>
<gene>
    <name evidence="2" type="ORF">BCR39DRAFT_261538</name>
</gene>
<comment type="caution">
    <text evidence="2">The sequence shown here is derived from an EMBL/GenBank/DDBJ whole genome shotgun (WGS) entry which is preliminary data.</text>
</comment>
<evidence type="ECO:0000256" key="1">
    <source>
        <dbReference type="ARBA" id="ARBA00009834"/>
    </source>
</evidence>
<comment type="similarity">
    <text evidence="1">Belongs to the SNF8 family.</text>
</comment>
<dbReference type="InterPro" id="IPR036388">
    <property type="entry name" value="WH-like_DNA-bd_sf"/>
</dbReference>
<proteinExistence type="inferred from homology"/>
<dbReference type="InterPro" id="IPR016689">
    <property type="entry name" value="ESCRT-2_cplx_Snf8"/>
</dbReference>
<dbReference type="InterPro" id="IPR040608">
    <property type="entry name" value="Snf8/Vps36"/>
</dbReference>
<dbReference type="PANTHER" id="PTHR12806">
    <property type="entry name" value="EAP30 SUBUNIT OF ELL COMPLEX"/>
    <property type="match status" value="1"/>
</dbReference>
<dbReference type="OrthoDB" id="283883at2759"/>
<dbReference type="FunCoup" id="A0A1Y2AUL5">
    <property type="interactions" value="219"/>
</dbReference>
<evidence type="ECO:0000313" key="3">
    <source>
        <dbReference type="Proteomes" id="UP000193986"/>
    </source>
</evidence>
<reference evidence="2 3" key="1">
    <citation type="submission" date="2016-07" db="EMBL/GenBank/DDBJ databases">
        <title>Pervasive Adenine N6-methylation of Active Genes in Fungi.</title>
        <authorList>
            <consortium name="DOE Joint Genome Institute"/>
            <person name="Mondo S.J."/>
            <person name="Dannebaum R.O."/>
            <person name="Kuo R.C."/>
            <person name="Labutti K."/>
            <person name="Haridas S."/>
            <person name="Kuo A."/>
            <person name="Salamov A."/>
            <person name="Ahrendt S.R."/>
            <person name="Lipzen A."/>
            <person name="Sullivan W."/>
            <person name="Andreopoulos W.B."/>
            <person name="Clum A."/>
            <person name="Lindquist E."/>
            <person name="Daum C."/>
            <person name="Ramamoorthy G.K."/>
            <person name="Gryganskyi A."/>
            <person name="Culley D."/>
            <person name="Magnuson J.K."/>
            <person name="James T.Y."/>
            <person name="O'Malley M.A."/>
            <person name="Stajich J.E."/>
            <person name="Spatafora J.W."/>
            <person name="Visel A."/>
            <person name="Grigoriev I.V."/>
        </authorList>
    </citation>
    <scope>NUCLEOTIDE SEQUENCE [LARGE SCALE GENOMIC DNA]</scope>
    <source>
        <strain evidence="2 3">68-887.2</strain>
    </source>
</reference>
<name>A0A1Y2AUL5_9TREE</name>
<dbReference type="InterPro" id="IPR036390">
    <property type="entry name" value="WH_DNA-bd_sf"/>
</dbReference>
<dbReference type="SUPFAM" id="SSF46785">
    <property type="entry name" value="Winged helix' DNA-binding domain"/>
    <property type="match status" value="2"/>
</dbReference>
<dbReference type="Proteomes" id="UP000193986">
    <property type="component" value="Unassembled WGS sequence"/>
</dbReference>
<dbReference type="InParanoid" id="A0A1Y2AUL5"/>
<dbReference type="Gene3D" id="1.10.10.10">
    <property type="entry name" value="Winged helix-like DNA-binding domain superfamily/Winged helix DNA-binding domain"/>
    <property type="match status" value="2"/>
</dbReference>
<sequence>MRKGAGISALSRHAATNSSYSALSNTISASQLSTLETSLSSFKAALLAFASAHRDDIRSDPAFRHQFQKMCAAIGVDPLAATGSGSGSGSSGGRGIGGWWSDALGLGEWQYELAVQVVDICVSTRERNGGLLAIDELVKRLTSMRGGVGAGVVTAEDVSRSLILLKPLCAGYSTHTIGGIKYVRSIPRELDTDQSLLLILANDTGGKLTEDTVKAQTGWSDVRVRTAMDDCVMREGLGWIDQQAPGGRDVWLIAAVDMSDRDKGSTTR</sequence>
<dbReference type="EMBL" id="MCFC01000049">
    <property type="protein sequence ID" value="ORY26249.1"/>
    <property type="molecule type" value="Genomic_DNA"/>
</dbReference>
<dbReference type="Pfam" id="PF04157">
    <property type="entry name" value="EAP30"/>
    <property type="match status" value="1"/>
</dbReference>